<protein>
    <recommendedName>
        <fullName evidence="5">Calcium-binding protein</fullName>
    </recommendedName>
</protein>
<accession>A0A9Q9HED6</accession>
<sequence>MATYTLGGYSWGYDAVDNPTGFSTTTVQVVGTDNLQILFDPFVDQSANPMNDVEIVDAVGRTYSVELGDADPDNIEVIVGTITWGGGQTTQILDLYDYVNDVEYVFYLSGATLPALSSAQDLIDFSDTMTGMSTNMGSTFSLNSAFSIASIPGTIVTHDDTLFGTADNDIYYIGQGNDLVLAGEGNDTVYGSDGNDILWGQNGADLLNGGNDSDRLHGGNGDDILVGGAGQDKLYGGNWSDRLWGGDDRDILYGEAGNDRLYGSHGDDILIGGDGQDQLYGGIWSDRLWGGNHNDTLDGGAGNDRLAGGSGNDVHTGGAGADLFIFASNGGIDRVTDYAQGEDQIRIEGHSGGFGGLTITNYNGNKIVFYDGGRIVLEGDAGLTLTVDDFVFG</sequence>
<proteinExistence type="predicted"/>
<dbReference type="InterPro" id="IPR011049">
    <property type="entry name" value="Serralysin-like_metalloprot_C"/>
</dbReference>
<evidence type="ECO:0000313" key="3">
    <source>
        <dbReference type="EMBL" id="UWP97077.1"/>
    </source>
</evidence>
<dbReference type="Pfam" id="PF00353">
    <property type="entry name" value="HemolysinCabind"/>
    <property type="match status" value="4"/>
</dbReference>
<dbReference type="Gene3D" id="2.150.10.10">
    <property type="entry name" value="Serralysin-like metalloprotease, C-terminal"/>
    <property type="match status" value="3"/>
</dbReference>
<geneLocation type="plasmid" evidence="3 4">
    <name>unnamed1</name>
</geneLocation>
<gene>
    <name evidence="3" type="ORF">K3X48_15720</name>
</gene>
<organism evidence="3 4">
    <name type="scientific">Aliiroseovarius crassostreae</name>
    <dbReference type="NCBI Taxonomy" id="154981"/>
    <lineage>
        <taxon>Bacteria</taxon>
        <taxon>Pseudomonadati</taxon>
        <taxon>Pseudomonadota</taxon>
        <taxon>Alphaproteobacteria</taxon>
        <taxon>Rhodobacterales</taxon>
        <taxon>Paracoccaceae</taxon>
        <taxon>Aliiroseovarius</taxon>
    </lineage>
</organism>
<evidence type="ECO:0000313" key="4">
    <source>
        <dbReference type="Proteomes" id="UP001057991"/>
    </source>
</evidence>
<dbReference type="PROSITE" id="PS00330">
    <property type="entry name" value="HEMOLYSIN_CALCIUM"/>
    <property type="match status" value="3"/>
</dbReference>
<dbReference type="GO" id="GO:0005576">
    <property type="term" value="C:extracellular region"/>
    <property type="evidence" value="ECO:0007669"/>
    <property type="project" value="UniProtKB-SubCell"/>
</dbReference>
<dbReference type="Proteomes" id="UP001057991">
    <property type="component" value="Plasmid unnamed1"/>
</dbReference>
<dbReference type="EMBL" id="CP080777">
    <property type="protein sequence ID" value="UWP97077.1"/>
    <property type="molecule type" value="Genomic_DNA"/>
</dbReference>
<dbReference type="InterPro" id="IPR018511">
    <property type="entry name" value="Hemolysin-typ_Ca-bd_CS"/>
</dbReference>
<dbReference type="PANTHER" id="PTHR38340">
    <property type="entry name" value="S-LAYER PROTEIN"/>
    <property type="match status" value="1"/>
</dbReference>
<comment type="subcellular location">
    <subcellularLocation>
        <location evidence="1">Secreted</location>
    </subcellularLocation>
</comment>
<keyword evidence="3" id="KW-0614">Plasmid</keyword>
<dbReference type="InterPro" id="IPR001343">
    <property type="entry name" value="Hemolysn_Ca-bd"/>
</dbReference>
<reference evidence="3" key="1">
    <citation type="submission" date="2021-08" db="EMBL/GenBank/DDBJ databases">
        <authorList>
            <person name="Nwanade C."/>
            <person name="Wang M."/>
            <person name="Masoudi A."/>
            <person name="Yu Z."/>
            <person name="Liu J."/>
        </authorList>
    </citation>
    <scope>NUCLEOTIDE SEQUENCE</scope>
    <source>
        <strain evidence="3">S056</strain>
        <plasmid evidence="3">unnamed1</plasmid>
    </source>
</reference>
<dbReference type="GO" id="GO:0005509">
    <property type="term" value="F:calcium ion binding"/>
    <property type="evidence" value="ECO:0007669"/>
    <property type="project" value="InterPro"/>
</dbReference>
<dbReference type="PRINTS" id="PR00313">
    <property type="entry name" value="CABNDNGRPT"/>
</dbReference>
<keyword evidence="2" id="KW-0964">Secreted</keyword>
<dbReference type="SUPFAM" id="SSF51120">
    <property type="entry name" value="beta-Roll"/>
    <property type="match status" value="1"/>
</dbReference>
<evidence type="ECO:0000256" key="1">
    <source>
        <dbReference type="ARBA" id="ARBA00004613"/>
    </source>
</evidence>
<evidence type="ECO:0000256" key="2">
    <source>
        <dbReference type="ARBA" id="ARBA00022525"/>
    </source>
</evidence>
<dbReference type="RefSeq" id="WP_311196760.1">
    <property type="nucleotide sequence ID" value="NZ_CP080777.1"/>
</dbReference>
<dbReference type="AlphaFoldDB" id="A0A9Q9HED6"/>
<name>A0A9Q9HED6_9RHOB</name>
<evidence type="ECO:0008006" key="5">
    <source>
        <dbReference type="Google" id="ProtNLM"/>
    </source>
</evidence>
<dbReference type="InterPro" id="IPR050557">
    <property type="entry name" value="RTX_toxin/Mannuronan_C5-epim"/>
</dbReference>
<dbReference type="PANTHER" id="PTHR38340:SF1">
    <property type="entry name" value="S-LAYER PROTEIN"/>
    <property type="match status" value="1"/>
</dbReference>